<accession>A0A9W8THV2</accession>
<reference evidence="1" key="1">
    <citation type="submission" date="2022-07" db="EMBL/GenBank/DDBJ databases">
        <title>Genome Sequence of Xylaria arbuscula.</title>
        <authorList>
            <person name="Buettner E."/>
        </authorList>
    </citation>
    <scope>NUCLEOTIDE SEQUENCE</scope>
    <source>
        <strain evidence="1">VT107</strain>
    </source>
</reference>
<proteinExistence type="predicted"/>
<protein>
    <submittedName>
        <fullName evidence="1">Uncharacterized protein</fullName>
    </submittedName>
</protein>
<organism evidence="1 2">
    <name type="scientific">Xylaria arbuscula</name>
    <dbReference type="NCBI Taxonomy" id="114810"/>
    <lineage>
        <taxon>Eukaryota</taxon>
        <taxon>Fungi</taxon>
        <taxon>Dikarya</taxon>
        <taxon>Ascomycota</taxon>
        <taxon>Pezizomycotina</taxon>
        <taxon>Sordariomycetes</taxon>
        <taxon>Xylariomycetidae</taxon>
        <taxon>Xylariales</taxon>
        <taxon>Xylariaceae</taxon>
        <taxon>Xylaria</taxon>
    </lineage>
</organism>
<comment type="caution">
    <text evidence="1">The sequence shown here is derived from an EMBL/GenBank/DDBJ whole genome shotgun (WGS) entry which is preliminary data.</text>
</comment>
<gene>
    <name evidence="1" type="ORF">NPX13_g9052</name>
</gene>
<evidence type="ECO:0000313" key="1">
    <source>
        <dbReference type="EMBL" id="KAJ3561162.1"/>
    </source>
</evidence>
<evidence type="ECO:0000313" key="2">
    <source>
        <dbReference type="Proteomes" id="UP001148614"/>
    </source>
</evidence>
<dbReference type="Proteomes" id="UP001148614">
    <property type="component" value="Unassembled WGS sequence"/>
</dbReference>
<sequence length="119" mass="13059">MVWLCSPNIAIGRYGAKALVAGYHGNAIKGLEYQDISRPELRGKNKGKNQALTYNTEDSLVVTDPTTNSALTGLSMGERTGPRVLQWLWSYVAEPVATIDYESGDMRFEGPSQHGNKQV</sequence>
<keyword evidence="2" id="KW-1185">Reference proteome</keyword>
<dbReference type="AlphaFoldDB" id="A0A9W8THV2"/>
<name>A0A9W8THV2_9PEZI</name>
<dbReference type="EMBL" id="JANPWZ010002122">
    <property type="protein sequence ID" value="KAJ3561162.1"/>
    <property type="molecule type" value="Genomic_DNA"/>
</dbReference>